<evidence type="ECO:0000313" key="1">
    <source>
        <dbReference type="EMBL" id="EBR9859208.1"/>
    </source>
</evidence>
<name>A0A5U8SXQ3_SALET</name>
<dbReference type="AlphaFoldDB" id="A0A5U8SXQ3"/>
<organism evidence="1">
    <name type="scientific">Salmonella enterica subsp. enterica serovar Chester</name>
    <dbReference type="NCBI Taxonomy" id="149386"/>
    <lineage>
        <taxon>Bacteria</taxon>
        <taxon>Pseudomonadati</taxon>
        <taxon>Pseudomonadota</taxon>
        <taxon>Gammaproteobacteria</taxon>
        <taxon>Enterobacterales</taxon>
        <taxon>Enterobacteriaceae</taxon>
        <taxon>Salmonella</taxon>
    </lineage>
</organism>
<dbReference type="SUPFAM" id="SSF52317">
    <property type="entry name" value="Class I glutamine amidotransferase-like"/>
    <property type="match status" value="1"/>
</dbReference>
<proteinExistence type="predicted"/>
<feature type="non-terminal residue" evidence="1">
    <location>
        <position position="1"/>
    </location>
</feature>
<sequence length="74" mass="8319">KIPAKQWVNQRVYFDERVNLLTSQGPATAIDFALRLTERLCGQETAAKVAAELVLPPGIWDYQDTPYRTLADQG</sequence>
<dbReference type="InterPro" id="IPR029062">
    <property type="entry name" value="Class_I_gatase-like"/>
</dbReference>
<dbReference type="EMBL" id="AAGUAT010000134">
    <property type="protein sequence ID" value="EBR9859208.1"/>
    <property type="molecule type" value="Genomic_DNA"/>
</dbReference>
<reference evidence="1" key="1">
    <citation type="submission" date="2018-07" db="EMBL/GenBank/DDBJ databases">
        <authorList>
            <person name="Ashton P.M."/>
            <person name="Dallman T."/>
            <person name="Nair S."/>
            <person name="De Pinna E."/>
            <person name="Peters T."/>
            <person name="Grant K."/>
        </authorList>
    </citation>
    <scope>NUCLEOTIDE SEQUENCE</scope>
    <source>
        <strain evidence="1">296838</strain>
    </source>
</reference>
<protein>
    <submittedName>
        <fullName evidence="1">DJ-1 family protein</fullName>
    </submittedName>
</protein>
<accession>A0A5U8SXQ3</accession>
<gene>
    <name evidence="1" type="ORF">DS524_26060</name>
</gene>
<dbReference type="Gene3D" id="3.40.50.880">
    <property type="match status" value="1"/>
</dbReference>
<comment type="caution">
    <text evidence="1">The sequence shown here is derived from an EMBL/GenBank/DDBJ whole genome shotgun (WGS) entry which is preliminary data.</text>
</comment>